<gene>
    <name evidence="1" type="ORF">GCM10011491_30550</name>
</gene>
<comment type="caution">
    <text evidence="1">The sequence shown here is derived from an EMBL/GenBank/DDBJ whole genome shotgun (WGS) entry which is preliminary data.</text>
</comment>
<protein>
    <submittedName>
        <fullName evidence="1">Uncharacterized protein</fullName>
    </submittedName>
</protein>
<reference evidence="1" key="1">
    <citation type="journal article" date="2014" name="Int. J. Syst. Evol. Microbiol.">
        <title>Complete genome sequence of Corynebacterium casei LMG S-19264T (=DSM 44701T), isolated from a smear-ripened cheese.</title>
        <authorList>
            <consortium name="US DOE Joint Genome Institute (JGI-PGF)"/>
            <person name="Walter F."/>
            <person name="Albersmeier A."/>
            <person name="Kalinowski J."/>
            <person name="Ruckert C."/>
        </authorList>
    </citation>
    <scope>NUCLEOTIDE SEQUENCE</scope>
    <source>
        <strain evidence="1">CGMCC 1.15082</strain>
    </source>
</reference>
<sequence>MDILKQLLSVEEDMKPLRDLKKKIRAEAKGYGFKLSEIDTGMRLMTMEDQSIFVAEIEQLIEIAQAFNALPPGEQGNLFPDRRPADERAFAAGKQAGLEGKNCEAPAGYDAPKWTDGWHEGQRIMRDELQVAMEKRNTALADNDPGFPDEEAA</sequence>
<dbReference type="Proteomes" id="UP000646478">
    <property type="component" value="Unassembled WGS sequence"/>
</dbReference>
<organism evidence="1 2">
    <name type="scientific">Brucella endophytica</name>
    <dbReference type="NCBI Taxonomy" id="1963359"/>
    <lineage>
        <taxon>Bacteria</taxon>
        <taxon>Pseudomonadati</taxon>
        <taxon>Pseudomonadota</taxon>
        <taxon>Alphaproteobacteria</taxon>
        <taxon>Hyphomicrobiales</taxon>
        <taxon>Brucellaceae</taxon>
        <taxon>Brucella/Ochrobactrum group</taxon>
        <taxon>Brucella</taxon>
    </lineage>
</organism>
<name>A0A916SJ83_9HYPH</name>
<evidence type="ECO:0000313" key="2">
    <source>
        <dbReference type="Proteomes" id="UP000646478"/>
    </source>
</evidence>
<dbReference type="EMBL" id="BMHH01000013">
    <property type="protein sequence ID" value="GGB00227.1"/>
    <property type="molecule type" value="Genomic_DNA"/>
</dbReference>
<evidence type="ECO:0000313" key="1">
    <source>
        <dbReference type="EMBL" id="GGB00227.1"/>
    </source>
</evidence>
<dbReference type="AlphaFoldDB" id="A0A916SJ83"/>
<accession>A0A916SJ83</accession>
<keyword evidence="2" id="KW-1185">Reference proteome</keyword>
<proteinExistence type="predicted"/>
<reference evidence="1" key="2">
    <citation type="submission" date="2020-09" db="EMBL/GenBank/DDBJ databases">
        <authorList>
            <person name="Sun Q."/>
            <person name="Zhou Y."/>
        </authorList>
    </citation>
    <scope>NUCLEOTIDE SEQUENCE</scope>
    <source>
        <strain evidence="1">CGMCC 1.15082</strain>
    </source>
</reference>